<proteinExistence type="predicted"/>
<keyword evidence="3" id="KW-0560">Oxidoreductase</keyword>
<dbReference type="EMBL" id="JACOFX010000006">
    <property type="protein sequence ID" value="MBC3908530.1"/>
    <property type="molecule type" value="Genomic_DNA"/>
</dbReference>
<dbReference type="PANTHER" id="PTHR21266:SF57">
    <property type="entry name" value="3-CHLOROBENZOATE-3,4-DIOXYGENASE"/>
    <property type="match status" value="1"/>
</dbReference>
<evidence type="ECO:0000313" key="7">
    <source>
        <dbReference type="EMBL" id="MBC3908530.1"/>
    </source>
</evidence>
<name>A0ABR6ZB06_9BURK</name>
<keyword evidence="4" id="KW-0408">Iron</keyword>
<evidence type="ECO:0000256" key="4">
    <source>
        <dbReference type="ARBA" id="ARBA00023004"/>
    </source>
</evidence>
<keyword evidence="5" id="KW-0411">Iron-sulfur</keyword>
<dbReference type="InterPro" id="IPR036922">
    <property type="entry name" value="Rieske_2Fe-2S_sf"/>
</dbReference>
<organism evidence="7 8">
    <name type="scientific">Undibacterium umbellatum</name>
    <dbReference type="NCBI Taxonomy" id="2762300"/>
    <lineage>
        <taxon>Bacteria</taxon>
        <taxon>Pseudomonadati</taxon>
        <taxon>Pseudomonadota</taxon>
        <taxon>Betaproteobacteria</taxon>
        <taxon>Burkholderiales</taxon>
        <taxon>Oxalobacteraceae</taxon>
        <taxon>Undibacterium</taxon>
    </lineage>
</organism>
<dbReference type="InterPro" id="IPR017941">
    <property type="entry name" value="Rieske_2Fe-2S"/>
</dbReference>
<comment type="caution">
    <text evidence="7">The sequence shown here is derived from an EMBL/GenBank/DDBJ whole genome shotgun (WGS) entry which is preliminary data.</text>
</comment>
<evidence type="ECO:0000313" key="8">
    <source>
        <dbReference type="Proteomes" id="UP000646911"/>
    </source>
</evidence>
<reference evidence="7 8" key="1">
    <citation type="submission" date="2020-08" db="EMBL/GenBank/DDBJ databases">
        <title>Novel species isolated from subtropical streams in China.</title>
        <authorList>
            <person name="Lu H."/>
        </authorList>
    </citation>
    <scope>NUCLEOTIDE SEQUENCE [LARGE SCALE GENOMIC DNA]</scope>
    <source>
        <strain evidence="7 8">NL8W</strain>
    </source>
</reference>
<evidence type="ECO:0000256" key="3">
    <source>
        <dbReference type="ARBA" id="ARBA00023002"/>
    </source>
</evidence>
<dbReference type="SUPFAM" id="SSF55961">
    <property type="entry name" value="Bet v1-like"/>
    <property type="match status" value="1"/>
</dbReference>
<protein>
    <submittedName>
        <fullName evidence="7">Aromatic ring-hydroxylating dioxygenase subunit alpha</fullName>
    </submittedName>
</protein>
<keyword evidence="8" id="KW-1185">Reference proteome</keyword>
<dbReference type="Pfam" id="PF19112">
    <property type="entry name" value="VanA_C"/>
    <property type="match status" value="1"/>
</dbReference>
<keyword evidence="1" id="KW-0001">2Fe-2S</keyword>
<dbReference type="InterPro" id="IPR044043">
    <property type="entry name" value="VanA_C_cat"/>
</dbReference>
<keyword evidence="2" id="KW-0479">Metal-binding</keyword>
<feature type="domain" description="Rieske" evidence="6">
    <location>
        <begin position="13"/>
        <end position="116"/>
    </location>
</feature>
<gene>
    <name evidence="7" type="ORF">H8L47_13275</name>
</gene>
<dbReference type="PROSITE" id="PS51296">
    <property type="entry name" value="RIESKE"/>
    <property type="match status" value="1"/>
</dbReference>
<evidence type="ECO:0000256" key="1">
    <source>
        <dbReference type="ARBA" id="ARBA00022714"/>
    </source>
</evidence>
<dbReference type="Gene3D" id="2.102.10.10">
    <property type="entry name" value="Rieske [2Fe-2S] iron-sulphur domain"/>
    <property type="match status" value="1"/>
</dbReference>
<accession>A0ABR6ZB06</accession>
<dbReference type="PANTHER" id="PTHR21266">
    <property type="entry name" value="IRON-SULFUR DOMAIN CONTAINING PROTEIN"/>
    <property type="match status" value="1"/>
</dbReference>
<dbReference type="InterPro" id="IPR050584">
    <property type="entry name" value="Cholesterol_7-desaturase"/>
</dbReference>
<dbReference type="SUPFAM" id="SSF50022">
    <property type="entry name" value="ISP domain"/>
    <property type="match status" value="1"/>
</dbReference>
<evidence type="ECO:0000256" key="2">
    <source>
        <dbReference type="ARBA" id="ARBA00022723"/>
    </source>
</evidence>
<sequence>MSGQWNPAVYAYWFVAACSADLRQKPIAVTVLDKPLTLVRLQSGELLALEDRCPHRQVPLSQGQVTAEGLQCPYHGWTFGSGGRCIKVPGLPLQACLPQVGARAFDVKEFDGLIWVRLARHGHVESDLPKLVTDLPTGSRRFLWQTSWSSFIVNALENFLDPLHTHFVHPGLVRKDTQRHSVEAVLTETADGFVVDYRGQVQQSGILYRLFESPRISERAYYTHAGSTQIEYCYQDGSIVRISLHFTPQSADVTHVFATMHIENRWAPAWLLRLLVWPFLKRVASQDAHMLALQTQNLHRFPDACYASTELDQVRRYIEKFWLDTEIKLPSGNSITLYL</sequence>
<keyword evidence="7" id="KW-0223">Dioxygenase</keyword>
<dbReference type="Gene3D" id="3.90.380.10">
    <property type="entry name" value="Naphthalene 1,2-dioxygenase Alpha Subunit, Chain A, domain 1"/>
    <property type="match status" value="1"/>
</dbReference>
<evidence type="ECO:0000259" key="6">
    <source>
        <dbReference type="PROSITE" id="PS51296"/>
    </source>
</evidence>
<dbReference type="RefSeq" id="WP_186954088.1">
    <property type="nucleotide sequence ID" value="NZ_JACOFX010000006.1"/>
</dbReference>
<evidence type="ECO:0000256" key="5">
    <source>
        <dbReference type="ARBA" id="ARBA00023014"/>
    </source>
</evidence>
<dbReference type="Proteomes" id="UP000646911">
    <property type="component" value="Unassembled WGS sequence"/>
</dbReference>
<dbReference type="Pfam" id="PF00355">
    <property type="entry name" value="Rieske"/>
    <property type="match status" value="1"/>
</dbReference>
<dbReference type="GO" id="GO:0051213">
    <property type="term" value="F:dioxygenase activity"/>
    <property type="evidence" value="ECO:0007669"/>
    <property type="project" value="UniProtKB-KW"/>
</dbReference>